<proteinExistence type="predicted"/>
<evidence type="ECO:0000256" key="3">
    <source>
        <dbReference type="PROSITE-ProRule" id="PRU00703"/>
    </source>
</evidence>
<evidence type="ECO:0000256" key="1">
    <source>
        <dbReference type="ARBA" id="ARBA00023122"/>
    </source>
</evidence>
<dbReference type="SUPFAM" id="SSF54631">
    <property type="entry name" value="CBS-domain pair"/>
    <property type="match status" value="1"/>
</dbReference>
<gene>
    <name evidence="5" type="ORF">IPA_00680</name>
</gene>
<dbReference type="Pfam" id="PF01037">
    <property type="entry name" value="AsnC_trans_reg"/>
    <property type="match status" value="1"/>
</dbReference>
<evidence type="ECO:0000313" key="6">
    <source>
        <dbReference type="Proteomes" id="UP001063698"/>
    </source>
</evidence>
<protein>
    <submittedName>
        <fullName evidence="5">Inosine-5-monophosphate dehydrogenase</fullName>
    </submittedName>
</protein>
<dbReference type="InterPro" id="IPR019887">
    <property type="entry name" value="Tscrpt_reg_AsnC/Lrp_C"/>
</dbReference>
<dbReference type="PANTHER" id="PTHR43080">
    <property type="entry name" value="CBS DOMAIN-CONTAINING PROTEIN CBSX3, MITOCHONDRIAL"/>
    <property type="match status" value="1"/>
</dbReference>
<evidence type="ECO:0000256" key="2">
    <source>
        <dbReference type="ARBA" id="ARBA00029440"/>
    </source>
</evidence>
<dbReference type="InterPro" id="IPR011008">
    <property type="entry name" value="Dimeric_a/b-barrel"/>
</dbReference>
<accession>A0A977K8X5</accession>
<dbReference type="Pfam" id="PF00571">
    <property type="entry name" value="CBS"/>
    <property type="match status" value="2"/>
</dbReference>
<dbReference type="KEGG" id="ipc:IPA_00680"/>
<dbReference type="InterPro" id="IPR046342">
    <property type="entry name" value="CBS_dom_sf"/>
</dbReference>
<dbReference type="EMBL" id="CP006868">
    <property type="protein sequence ID" value="UXD21157.1"/>
    <property type="molecule type" value="Genomic_DNA"/>
</dbReference>
<dbReference type="Proteomes" id="UP001063698">
    <property type="component" value="Chromosome"/>
</dbReference>
<feature type="domain" description="CBS" evidence="4">
    <location>
        <begin position="24"/>
        <end position="80"/>
    </location>
</feature>
<dbReference type="SUPFAM" id="SSF54909">
    <property type="entry name" value="Dimeric alpha+beta barrel"/>
    <property type="match status" value="1"/>
</dbReference>
<dbReference type="Gene3D" id="3.30.70.920">
    <property type="match status" value="1"/>
</dbReference>
<name>A0A977K8X5_9CREN</name>
<dbReference type="PROSITE" id="PS51371">
    <property type="entry name" value="CBS"/>
    <property type="match status" value="2"/>
</dbReference>
<organism evidence="5 6">
    <name type="scientific">Ignicoccus pacificus DSM 13166</name>
    <dbReference type="NCBI Taxonomy" id="940294"/>
    <lineage>
        <taxon>Archaea</taxon>
        <taxon>Thermoproteota</taxon>
        <taxon>Thermoprotei</taxon>
        <taxon>Desulfurococcales</taxon>
        <taxon>Desulfurococcaceae</taxon>
        <taxon>Ignicoccus</taxon>
    </lineage>
</organism>
<dbReference type="CDD" id="cd02205">
    <property type="entry name" value="CBS_pair_SF"/>
    <property type="match status" value="1"/>
</dbReference>
<keyword evidence="1 3" id="KW-0129">CBS domain</keyword>
<comment type="pathway">
    <text evidence="2">Amino-acid biosynthesis.</text>
</comment>
<dbReference type="PANTHER" id="PTHR43080:SF2">
    <property type="entry name" value="CBS DOMAIN-CONTAINING PROTEIN"/>
    <property type="match status" value="1"/>
</dbReference>
<dbReference type="Gene3D" id="3.10.580.10">
    <property type="entry name" value="CBS-domain"/>
    <property type="match status" value="1"/>
</dbReference>
<evidence type="ECO:0000313" key="5">
    <source>
        <dbReference type="EMBL" id="UXD21157.1"/>
    </source>
</evidence>
<dbReference type="AlphaFoldDB" id="A0A977K8X5"/>
<sequence length="336" mass="37335">MTITLIGFLTFYHGATLLRASEVMRRDFPVAKPDDLMIDVVKRFIDHEYGGAVVVDEHGHLEGIVTERDALRLIASGKKLEETKVSDVMRRTVVVVNKDVPLKMVLQLFGAYRIRRLPVLDDSKVIGVISSTDVVYKAIPKILHVLSGRIEEAAKELPYTKDDIVESAKVLVEAKSDGALINSSTLISERSVLKAYLEGKRPSEVAERYIVLPPETPLKFASETMALNEVRFVRVGMRSYAFTRDIAVRAAEMAESTLKGYIMVKVKPGYESVAIQELSELPRVVSVELTTGPFDLVITALTESTEGITELVTKQIRGRDYVLDTLTLIVLQEGSK</sequence>
<dbReference type="SMART" id="SM00116">
    <property type="entry name" value="CBS"/>
    <property type="match status" value="2"/>
</dbReference>
<reference evidence="5" key="1">
    <citation type="submission" date="2013-11" db="EMBL/GenBank/DDBJ databases">
        <title>Comparative genomics of Ignicoccus.</title>
        <authorList>
            <person name="Podar M."/>
        </authorList>
    </citation>
    <scope>NUCLEOTIDE SEQUENCE</scope>
    <source>
        <strain evidence="5">DSM 13166</strain>
    </source>
</reference>
<dbReference type="InterPro" id="IPR000644">
    <property type="entry name" value="CBS_dom"/>
</dbReference>
<dbReference type="InterPro" id="IPR051257">
    <property type="entry name" value="Diverse_CBS-Domain"/>
</dbReference>
<evidence type="ECO:0000259" key="4">
    <source>
        <dbReference type="PROSITE" id="PS51371"/>
    </source>
</evidence>
<keyword evidence="6" id="KW-1185">Reference proteome</keyword>
<feature type="domain" description="CBS" evidence="4">
    <location>
        <begin position="89"/>
        <end position="146"/>
    </location>
</feature>